<protein>
    <submittedName>
        <fullName evidence="1">Uncharacterized protein</fullName>
    </submittedName>
</protein>
<evidence type="ECO:0000313" key="2">
    <source>
        <dbReference type="Proteomes" id="UP000762676"/>
    </source>
</evidence>
<proteinExistence type="predicted"/>
<dbReference type="Proteomes" id="UP000762676">
    <property type="component" value="Unassembled WGS sequence"/>
</dbReference>
<dbReference type="AlphaFoldDB" id="A0AAV4EKF2"/>
<reference evidence="1 2" key="1">
    <citation type="journal article" date="2021" name="Elife">
        <title>Chloroplast acquisition without the gene transfer in kleptoplastic sea slugs, Plakobranchus ocellatus.</title>
        <authorList>
            <person name="Maeda T."/>
            <person name="Takahashi S."/>
            <person name="Yoshida T."/>
            <person name="Shimamura S."/>
            <person name="Takaki Y."/>
            <person name="Nagai Y."/>
            <person name="Toyoda A."/>
            <person name="Suzuki Y."/>
            <person name="Arimoto A."/>
            <person name="Ishii H."/>
            <person name="Satoh N."/>
            <person name="Nishiyama T."/>
            <person name="Hasebe M."/>
            <person name="Maruyama T."/>
            <person name="Minagawa J."/>
            <person name="Obokata J."/>
            <person name="Shigenobu S."/>
        </authorList>
    </citation>
    <scope>NUCLEOTIDE SEQUENCE [LARGE SCALE GENOMIC DNA]</scope>
</reference>
<gene>
    <name evidence="1" type="ORF">ElyMa_000098700</name>
</gene>
<sequence>MVENAKKLDRPGLCLDNAIWKNTNSESINHVLKQATSWRSLKLVDLIQRLCIVVESQFREVQRAICGMGSFVLVNEYKKFGVPRDVRFNKDNEQKARRMRKYELCIKKTLLRSTNSQKVAVAPKHKVKKPGQRKWKLTKKTVSVPVARFKYFA</sequence>
<evidence type="ECO:0000313" key="1">
    <source>
        <dbReference type="EMBL" id="GFR61240.1"/>
    </source>
</evidence>
<comment type="caution">
    <text evidence="1">The sequence shown here is derived from an EMBL/GenBank/DDBJ whole genome shotgun (WGS) entry which is preliminary data.</text>
</comment>
<name>A0AAV4EKF2_9GAST</name>
<accession>A0AAV4EKF2</accession>
<dbReference type="EMBL" id="BMAT01000176">
    <property type="protein sequence ID" value="GFR61240.1"/>
    <property type="molecule type" value="Genomic_DNA"/>
</dbReference>
<keyword evidence="2" id="KW-1185">Reference proteome</keyword>
<organism evidence="1 2">
    <name type="scientific">Elysia marginata</name>
    <dbReference type="NCBI Taxonomy" id="1093978"/>
    <lineage>
        <taxon>Eukaryota</taxon>
        <taxon>Metazoa</taxon>
        <taxon>Spiralia</taxon>
        <taxon>Lophotrochozoa</taxon>
        <taxon>Mollusca</taxon>
        <taxon>Gastropoda</taxon>
        <taxon>Heterobranchia</taxon>
        <taxon>Euthyneura</taxon>
        <taxon>Panpulmonata</taxon>
        <taxon>Sacoglossa</taxon>
        <taxon>Placobranchoidea</taxon>
        <taxon>Plakobranchidae</taxon>
        <taxon>Elysia</taxon>
    </lineage>
</organism>